<feature type="domain" description="HSA" evidence="13">
    <location>
        <begin position="648"/>
        <end position="723"/>
    </location>
</feature>
<evidence type="ECO:0000256" key="9">
    <source>
        <dbReference type="ARBA" id="ARBA00025178"/>
    </source>
</evidence>
<evidence type="ECO:0000256" key="5">
    <source>
        <dbReference type="ARBA" id="ARBA00022853"/>
    </source>
</evidence>
<dbReference type="InterPro" id="IPR037685">
    <property type="entry name" value="RBP11"/>
</dbReference>
<evidence type="ECO:0000256" key="7">
    <source>
        <dbReference type="ARBA" id="ARBA00023204"/>
    </source>
</evidence>
<dbReference type="SUPFAM" id="SSF55257">
    <property type="entry name" value="RBP11-like subunits of RNA polymerase"/>
    <property type="match status" value="1"/>
</dbReference>
<feature type="region of interest" description="Disordered" evidence="11">
    <location>
        <begin position="719"/>
        <end position="753"/>
    </location>
</feature>
<evidence type="ECO:0000259" key="12">
    <source>
        <dbReference type="PROSITE" id="PS50090"/>
    </source>
</evidence>
<comment type="function">
    <text evidence="9">Component of the NuA4 histone acetyltransferase complex which is involved in transcriptional activation of selected genes principally by acetylation of nucleosomal histone H4 and H2A. The NuA4 complex is also involved in DNA repair.</text>
</comment>
<feature type="compositionally biased region" description="Basic and acidic residues" evidence="11">
    <location>
        <begin position="1054"/>
        <end position="1065"/>
    </location>
</feature>
<dbReference type="HAMAP" id="MF_00261">
    <property type="entry name" value="RNApol_arch_Rpo11"/>
    <property type="match status" value="1"/>
</dbReference>
<dbReference type="SMART" id="SM00573">
    <property type="entry name" value="HSA"/>
    <property type="match status" value="1"/>
</dbReference>
<feature type="compositionally biased region" description="Basic and acidic residues" evidence="11">
    <location>
        <begin position="236"/>
        <end position="266"/>
    </location>
</feature>
<keyword evidence="4" id="KW-0227">DNA damage</keyword>
<feature type="compositionally biased region" description="Polar residues" evidence="11">
    <location>
        <begin position="1173"/>
        <end position="1183"/>
    </location>
</feature>
<evidence type="ECO:0000256" key="8">
    <source>
        <dbReference type="ARBA" id="ARBA00023242"/>
    </source>
</evidence>
<evidence type="ECO:0000256" key="10">
    <source>
        <dbReference type="ARBA" id="ARBA00029670"/>
    </source>
</evidence>
<evidence type="ECO:0000313" key="15">
    <source>
        <dbReference type="Proteomes" id="UP000596902"/>
    </source>
</evidence>
<dbReference type="SUPFAM" id="SSF46689">
    <property type="entry name" value="Homeodomain-like"/>
    <property type="match status" value="1"/>
</dbReference>
<dbReference type="InterPro" id="IPR014012">
    <property type="entry name" value="HSA_dom"/>
</dbReference>
<dbReference type="Pfam" id="PF13921">
    <property type="entry name" value="Myb_DNA-bind_6"/>
    <property type="match status" value="1"/>
</dbReference>
<feature type="compositionally biased region" description="Low complexity" evidence="11">
    <location>
        <begin position="210"/>
        <end position="220"/>
    </location>
</feature>
<dbReference type="GO" id="GO:0046983">
    <property type="term" value="F:protein dimerization activity"/>
    <property type="evidence" value="ECO:0007669"/>
    <property type="project" value="InterPro"/>
</dbReference>
<dbReference type="PANTHER" id="PTHR46459:SF1">
    <property type="entry name" value="E1A-BINDING PROTEIN P400"/>
    <property type="match status" value="1"/>
</dbReference>
<feature type="compositionally biased region" description="Basic and acidic residues" evidence="11">
    <location>
        <begin position="329"/>
        <end position="380"/>
    </location>
</feature>
<proteinExistence type="inferred from homology"/>
<evidence type="ECO:0000256" key="6">
    <source>
        <dbReference type="ARBA" id="ARBA00023163"/>
    </source>
</evidence>
<feature type="compositionally biased region" description="Basic and acidic residues" evidence="11">
    <location>
        <begin position="398"/>
        <end position="407"/>
    </location>
</feature>
<feature type="compositionally biased region" description="Polar residues" evidence="11">
    <location>
        <begin position="854"/>
        <end position="863"/>
    </location>
</feature>
<evidence type="ECO:0000256" key="3">
    <source>
        <dbReference type="ARBA" id="ARBA00022478"/>
    </source>
</evidence>
<dbReference type="CDD" id="cd06926">
    <property type="entry name" value="RNAP_II_RPB11"/>
    <property type="match status" value="1"/>
</dbReference>
<dbReference type="GO" id="GO:0006366">
    <property type="term" value="P:transcription by RNA polymerase II"/>
    <property type="evidence" value="ECO:0007669"/>
    <property type="project" value="InterPro"/>
</dbReference>
<feature type="compositionally biased region" description="Polar residues" evidence="11">
    <location>
        <begin position="269"/>
        <end position="292"/>
    </location>
</feature>
<dbReference type="Pfam" id="PF13656">
    <property type="entry name" value="RNA_pol_L_2"/>
    <property type="match status" value="1"/>
</dbReference>
<dbReference type="Pfam" id="PF07529">
    <property type="entry name" value="HSA"/>
    <property type="match status" value="1"/>
</dbReference>
<dbReference type="GO" id="GO:0006325">
    <property type="term" value="P:chromatin organization"/>
    <property type="evidence" value="ECO:0007669"/>
    <property type="project" value="UniProtKB-KW"/>
</dbReference>
<organism evidence="14 15">
    <name type="scientific">Alternaria burnsii</name>
    <dbReference type="NCBI Taxonomy" id="1187904"/>
    <lineage>
        <taxon>Eukaryota</taxon>
        <taxon>Fungi</taxon>
        <taxon>Dikarya</taxon>
        <taxon>Ascomycota</taxon>
        <taxon>Pezizomycotina</taxon>
        <taxon>Dothideomycetes</taxon>
        <taxon>Pleosporomycetidae</taxon>
        <taxon>Pleosporales</taxon>
        <taxon>Pleosporineae</taxon>
        <taxon>Pleosporaceae</taxon>
        <taxon>Alternaria</taxon>
        <taxon>Alternaria sect. Alternaria</taxon>
    </lineage>
</organism>
<feature type="compositionally biased region" description="Polar residues" evidence="11">
    <location>
        <begin position="1139"/>
        <end position="1151"/>
    </location>
</feature>
<feature type="compositionally biased region" description="Polar residues" evidence="11">
    <location>
        <begin position="1423"/>
        <end position="1449"/>
    </location>
</feature>
<feature type="compositionally biased region" description="Polar residues" evidence="11">
    <location>
        <begin position="131"/>
        <end position="154"/>
    </location>
</feature>
<dbReference type="Proteomes" id="UP000596902">
    <property type="component" value="Unassembled WGS sequence"/>
</dbReference>
<feature type="region of interest" description="Disordered" evidence="11">
    <location>
        <begin position="474"/>
        <end position="495"/>
    </location>
</feature>
<dbReference type="Gene3D" id="1.10.10.60">
    <property type="entry name" value="Homeodomain-like"/>
    <property type="match status" value="1"/>
</dbReference>
<accession>A0A8H7B7I0</accession>
<dbReference type="Gene3D" id="3.30.1360.10">
    <property type="entry name" value="RNA polymerase, RBP11-like subunit"/>
    <property type="match status" value="1"/>
</dbReference>
<keyword evidence="6" id="KW-0804">Transcription</keyword>
<comment type="subcellular location">
    <subcellularLocation>
        <location evidence="1">Nucleus</location>
    </subcellularLocation>
</comment>
<dbReference type="InterPro" id="IPR036603">
    <property type="entry name" value="RBP11-like"/>
</dbReference>
<feature type="region of interest" description="Disordered" evidence="11">
    <location>
        <begin position="1006"/>
        <end position="1040"/>
    </location>
</feature>
<feature type="region of interest" description="Disordered" evidence="11">
    <location>
        <begin position="825"/>
        <end position="868"/>
    </location>
</feature>
<keyword evidence="8" id="KW-0539">Nucleus</keyword>
<dbReference type="CDD" id="cd00167">
    <property type="entry name" value="SANT"/>
    <property type="match status" value="1"/>
</dbReference>
<dbReference type="InterPro" id="IPR009057">
    <property type="entry name" value="Homeodomain-like_sf"/>
</dbReference>
<dbReference type="GO" id="GO:0035267">
    <property type="term" value="C:NuA4 histone acetyltransferase complex"/>
    <property type="evidence" value="ECO:0007669"/>
    <property type="project" value="TreeGrafter"/>
</dbReference>
<reference evidence="14" key="2">
    <citation type="submission" date="2020-08" db="EMBL/GenBank/DDBJ databases">
        <title>Draft Genome Sequence of Cumin Blight Pathogen Alternaria burnsii.</title>
        <authorList>
            <person name="Feng Z."/>
        </authorList>
    </citation>
    <scope>NUCLEOTIDE SEQUENCE</scope>
    <source>
        <strain evidence="14">CBS107.38</strain>
    </source>
</reference>
<feature type="region of interest" description="Disordered" evidence="11">
    <location>
        <begin position="130"/>
        <end position="440"/>
    </location>
</feature>
<dbReference type="InterPro" id="IPR001005">
    <property type="entry name" value="SANT/Myb"/>
</dbReference>
<dbReference type="GO" id="GO:0003899">
    <property type="term" value="F:DNA-directed RNA polymerase activity"/>
    <property type="evidence" value="ECO:0007669"/>
    <property type="project" value="InterPro"/>
</dbReference>
<dbReference type="SMART" id="SM00717">
    <property type="entry name" value="SANT"/>
    <property type="match status" value="1"/>
</dbReference>
<keyword evidence="3" id="KW-0240">DNA-directed RNA polymerase</keyword>
<dbReference type="GO" id="GO:0003682">
    <property type="term" value="F:chromatin binding"/>
    <property type="evidence" value="ECO:0007669"/>
    <property type="project" value="TreeGrafter"/>
</dbReference>
<evidence type="ECO:0000313" key="14">
    <source>
        <dbReference type="EMBL" id="KAF7674207.1"/>
    </source>
</evidence>
<dbReference type="GO" id="GO:0005665">
    <property type="term" value="C:RNA polymerase II, core complex"/>
    <property type="evidence" value="ECO:0007669"/>
    <property type="project" value="InterPro"/>
</dbReference>
<evidence type="ECO:0000259" key="13">
    <source>
        <dbReference type="PROSITE" id="PS51204"/>
    </source>
</evidence>
<dbReference type="GO" id="GO:0006281">
    <property type="term" value="P:DNA repair"/>
    <property type="evidence" value="ECO:0007669"/>
    <property type="project" value="UniProtKB-KW"/>
</dbReference>
<feature type="region of interest" description="Disordered" evidence="11">
    <location>
        <begin position="1139"/>
        <end position="1183"/>
    </location>
</feature>
<reference evidence="14" key="1">
    <citation type="submission" date="2020-01" db="EMBL/GenBank/DDBJ databases">
        <authorList>
            <person name="Feng Z.H.Z."/>
        </authorList>
    </citation>
    <scope>NUCLEOTIDE SEQUENCE</scope>
    <source>
        <strain evidence="14">CBS107.38</strain>
    </source>
</reference>
<dbReference type="PANTHER" id="PTHR46459">
    <property type="entry name" value="E1A-BINDING PROTEIN P400-RELATED"/>
    <property type="match status" value="1"/>
</dbReference>
<sequence>MSLDSLRETLRQEKTNEAALTSATLERHLRALWKVTGCCNAALNGHQPRADDFVYGEPDEDERRFLDENDISQGQRFNDATLPFPVAVADHQPPLPATLPFQNATKSFIKSSPSPVIGTPSLEDQLRAASASPSVATQTLPSVEPSLQSDTIHVTPSVKDASRAASPMVEDEVANQTSFEAAPAVQAVGSQDDLPTDTSTVDPSAVASPTTEDTNAAAMDDTTDVKPKPSKVVHLPPKEVQEARLQETESKLDKVAEKERREEERLTIPPTNASIDVSSPSSTVGPYSQATPHAQHHSPDTSPDSETYRERNNVPLPNDDVLDPAAQQVKDDHERALQKRMKEARENARAREEDSPTPDIEKQIEDEQAIRLARDGKSRLSESQPAGDAHSLTEGVDDAPHGTKTEGDDAVGIKTGHDVAVDSLPTPTTVAAEPPTMDRDNADQAINQQHTSPTADHPTPPADTDIEMRDVPSLDAQSTTSPQPPMPNSERMTTRVASGAIRQKSVSEIIAEKAAPKNMLTPRSSNLSASTSPPRPRTARRKSQEISTVVFAKKTPTKASKALQSYNEDYASLQGASEDSSRDYLEGLFKYQAHHPPRSVPLQELVASARKTVSTAGTLAMIREHQDYKILKRVYQLQNANRWSLRQLQKAVEPERPFTHQDQVLLEMKWMQTDFKEERKWKKALAATFAEWCAEYVSSTSEEQAALRVNTCIPKSARRLSSDEDMNDAPTPDLVHSSTHETESESYGDEDDVLTPVNATPPIGLFSLGFNDVVMKIDRTPASDTMFRELPLYDPMFEGSSDTSPFSLSEPPILPVSKFVTGKLVSQIRGPPKKRSRYDYDSEDEPSSPPSRSGTSAEHSMPSTPGRRLFCRNDLPPEMTNVALFNAENKHVRDRLQAAHQFRPPTEFNMPTIAFFENRTPSQWLWEEDQKLRALVKEYTFNWSLVSQQLSLPSMFVSGSGRRTPWECFERWVQLEGLPAEMSKTQYFRTYQSRLEQANKTVFAQFQAQQQQQQQQGQTPGQPRRRPTTTPIRVERRRENRHLAIIDGMRKLARKRESAAHKQAESQKAAALRKAHEPAPPKNNVHTPQEFSRLKWEREEKLKQRHIAQEMMARQQMVARQQAQLQAQPGMANGVNQMQRNGTPGGTNNVPPQMANPPLQQGQNGSAMGARPHQSQQGMQANFANGNMSGMSMGTPGVPQAQMQGNMQNPQRMGPPDQMRMAMQRGQFNATQQHQFQLQQQQINMASNLTQGMGMNGIPNANMMAPVPNQNGGAMNGNMNNSMKGMSNAAGSPRMNQGNGNMQTPSRPLSSGHMPQLLAFQNQLKVQHPEWTPEQVTKQASDHLTRYLAKQRTQAMSAAAGSPGISPSPQIQNNQYFQQNGGMANAPQTNAVQNYQAQLVQQQRLMARQQGGSPGLNARPPSRSATPQNPQMQQSPGIMNAPDSPQSTMPGHRDIDCVSKRLAAPYICALKSVRYRESHYSRPKASQGTNGIYLTMSRNPTSSFSPKIGQLIEQNPNCELRDSSKNNRHVSHKADHGDECRFELFLLDEGQQKVEEKAETRVPNTAVFTFNKEDHTLGNLLSQRLLKNPAVMFAAYKVPHPLFATFELRVQTDGTITPKEAVMATCKLVIQDLSKLNESFQTEWLGKRIVSEGEAERQQREQNNF</sequence>
<dbReference type="InterPro" id="IPR022905">
    <property type="entry name" value="Rpo11-like"/>
</dbReference>
<feature type="compositionally biased region" description="Low complexity" evidence="11">
    <location>
        <begin position="1006"/>
        <end position="1022"/>
    </location>
</feature>
<gene>
    <name evidence="14" type="ORF">GT037_007973</name>
</gene>
<evidence type="ECO:0000256" key="11">
    <source>
        <dbReference type="SAM" id="MobiDB-lite"/>
    </source>
</evidence>
<keyword evidence="5" id="KW-0156">Chromatin regulator</keyword>
<feature type="compositionally biased region" description="Acidic residues" evidence="11">
    <location>
        <begin position="744"/>
        <end position="753"/>
    </location>
</feature>
<dbReference type="InterPro" id="IPR009025">
    <property type="entry name" value="RBP11-like_dimer"/>
</dbReference>
<dbReference type="GO" id="GO:0003677">
    <property type="term" value="F:DNA binding"/>
    <property type="evidence" value="ECO:0007669"/>
    <property type="project" value="InterPro"/>
</dbReference>
<dbReference type="PROSITE" id="PS51204">
    <property type="entry name" value="HSA"/>
    <property type="match status" value="1"/>
</dbReference>
<feature type="region of interest" description="Disordered" evidence="11">
    <location>
        <begin position="1407"/>
        <end position="1453"/>
    </location>
</feature>
<feature type="domain" description="Myb-like" evidence="12">
    <location>
        <begin position="916"/>
        <end position="976"/>
    </location>
</feature>
<comment type="caution">
    <text evidence="14">The sequence shown here is derived from an EMBL/GenBank/DDBJ whole genome shotgun (WGS) entry which is preliminary data.</text>
</comment>
<feature type="region of interest" description="Disordered" evidence="11">
    <location>
        <begin position="512"/>
        <end position="545"/>
    </location>
</feature>
<dbReference type="PROSITE" id="PS01154">
    <property type="entry name" value="RNA_POL_L_13KD"/>
    <property type="match status" value="1"/>
</dbReference>
<dbReference type="GeneID" id="62206198"/>
<keyword evidence="7" id="KW-0234">DNA repair</keyword>
<dbReference type="EMBL" id="JAAABM010000011">
    <property type="protein sequence ID" value="KAF7674207.1"/>
    <property type="molecule type" value="Genomic_DNA"/>
</dbReference>
<evidence type="ECO:0000256" key="1">
    <source>
        <dbReference type="ARBA" id="ARBA00004123"/>
    </source>
</evidence>
<dbReference type="PROSITE" id="PS50090">
    <property type="entry name" value="MYB_LIKE"/>
    <property type="match status" value="1"/>
</dbReference>
<evidence type="ECO:0000256" key="4">
    <source>
        <dbReference type="ARBA" id="ARBA00022763"/>
    </source>
</evidence>
<feature type="region of interest" description="Disordered" evidence="11">
    <location>
        <begin position="1054"/>
        <end position="1089"/>
    </location>
</feature>
<name>A0A8H7B7I0_9PLEO</name>
<evidence type="ECO:0000256" key="2">
    <source>
        <dbReference type="ARBA" id="ARBA00008913"/>
    </source>
</evidence>
<protein>
    <recommendedName>
        <fullName evidence="10">Vacuolar import and degradation protein 21</fullName>
    </recommendedName>
</protein>
<feature type="compositionally biased region" description="Low complexity" evidence="11">
    <location>
        <begin position="425"/>
        <end position="435"/>
    </location>
</feature>
<comment type="similarity">
    <text evidence="2">Belongs to the EAF1 family.</text>
</comment>
<dbReference type="RefSeq" id="XP_038784521.1">
    <property type="nucleotide sequence ID" value="XM_038933020.1"/>
</dbReference>
<dbReference type="InterPro" id="IPR008193">
    <property type="entry name" value="RNA_pol_Rpb11_13-16kDa_CS"/>
</dbReference>
<keyword evidence="15" id="KW-1185">Reference proteome</keyword>